<name>A0A840QAC4_9PSEU</name>
<gene>
    <name evidence="2" type="ORF">BJ970_003142</name>
</gene>
<keyword evidence="3" id="KW-1185">Reference proteome</keyword>
<dbReference type="EMBL" id="JACHIW010000001">
    <property type="protein sequence ID" value="MBB5155608.1"/>
    <property type="molecule type" value="Genomic_DNA"/>
</dbReference>
<dbReference type="AlphaFoldDB" id="A0A840QAC4"/>
<protein>
    <submittedName>
        <fullName evidence="2">Uncharacterized protein</fullName>
    </submittedName>
</protein>
<sequence>MQSGDIVPVPPNDAESGPQTDGDEPLLPCNQPAPVRRYSEQSHLTLLLRQAEHAIRDACDSLIHSRCTDTELHDLAHGLEIVAGGVRGYLDTKDSTGSFPS</sequence>
<reference evidence="2 3" key="1">
    <citation type="submission" date="2020-08" db="EMBL/GenBank/DDBJ databases">
        <title>Sequencing the genomes of 1000 actinobacteria strains.</title>
        <authorList>
            <person name="Klenk H.-P."/>
        </authorList>
    </citation>
    <scope>NUCLEOTIDE SEQUENCE [LARGE SCALE GENOMIC DNA]</scope>
    <source>
        <strain evidence="2 3">DSM 45584</strain>
    </source>
</reference>
<evidence type="ECO:0000313" key="3">
    <source>
        <dbReference type="Proteomes" id="UP000584374"/>
    </source>
</evidence>
<dbReference type="RefSeq" id="WP_184726918.1">
    <property type="nucleotide sequence ID" value="NZ_JACHIW010000001.1"/>
</dbReference>
<evidence type="ECO:0000256" key="1">
    <source>
        <dbReference type="SAM" id="MobiDB-lite"/>
    </source>
</evidence>
<dbReference type="Proteomes" id="UP000584374">
    <property type="component" value="Unassembled WGS sequence"/>
</dbReference>
<accession>A0A840QAC4</accession>
<proteinExistence type="predicted"/>
<organism evidence="2 3">
    <name type="scientific">Saccharopolyspora phatthalungensis</name>
    <dbReference type="NCBI Taxonomy" id="664693"/>
    <lineage>
        <taxon>Bacteria</taxon>
        <taxon>Bacillati</taxon>
        <taxon>Actinomycetota</taxon>
        <taxon>Actinomycetes</taxon>
        <taxon>Pseudonocardiales</taxon>
        <taxon>Pseudonocardiaceae</taxon>
        <taxon>Saccharopolyspora</taxon>
    </lineage>
</organism>
<feature type="region of interest" description="Disordered" evidence="1">
    <location>
        <begin position="1"/>
        <end position="33"/>
    </location>
</feature>
<evidence type="ECO:0000313" key="2">
    <source>
        <dbReference type="EMBL" id="MBB5155608.1"/>
    </source>
</evidence>
<comment type="caution">
    <text evidence="2">The sequence shown here is derived from an EMBL/GenBank/DDBJ whole genome shotgun (WGS) entry which is preliminary data.</text>
</comment>